<dbReference type="InterPro" id="IPR011978">
    <property type="entry name" value="YgfB-like"/>
</dbReference>
<evidence type="ECO:0000313" key="1">
    <source>
        <dbReference type="EMBL" id="MEM5499192.1"/>
    </source>
</evidence>
<proteinExistence type="predicted"/>
<dbReference type="RefSeq" id="WP_033186526.1">
    <property type="nucleotide sequence ID" value="NZ_JBBMQS010000011.1"/>
</dbReference>
<gene>
    <name evidence="1" type="ORF">WNY77_17405</name>
</gene>
<protein>
    <submittedName>
        <fullName evidence="1">UPF0149 family protein</fullName>
    </submittedName>
</protein>
<dbReference type="Proteomes" id="UP001461163">
    <property type="component" value="Unassembled WGS sequence"/>
</dbReference>
<name>A0ABU9SZA0_9ALTE</name>
<dbReference type="SUPFAM" id="SSF101327">
    <property type="entry name" value="YgfB-like"/>
    <property type="match status" value="1"/>
</dbReference>
<comment type="caution">
    <text evidence="1">The sequence shown here is derived from an EMBL/GenBank/DDBJ whole genome shotgun (WGS) entry which is preliminary data.</text>
</comment>
<dbReference type="Pfam" id="PF03695">
    <property type="entry name" value="UPF0149"/>
    <property type="match status" value="1"/>
</dbReference>
<dbReference type="NCBIfam" id="TIGR02292">
    <property type="entry name" value="ygfB_yecA"/>
    <property type="match status" value="1"/>
</dbReference>
<keyword evidence="2" id="KW-1185">Reference proteome</keyword>
<evidence type="ECO:0000313" key="2">
    <source>
        <dbReference type="Proteomes" id="UP001461163"/>
    </source>
</evidence>
<reference evidence="1 2" key="1">
    <citation type="submission" date="2024-03" db="EMBL/GenBank/DDBJ databases">
        <title>Community enrichment and isolation of bacterial strains for fucoidan degradation.</title>
        <authorList>
            <person name="Sichert A."/>
        </authorList>
    </citation>
    <scope>NUCLEOTIDE SEQUENCE [LARGE SCALE GENOMIC DNA]</scope>
    <source>
        <strain evidence="1 2">AS12</strain>
    </source>
</reference>
<organism evidence="1 2">
    <name type="scientific">Paraglaciecola mesophila</name>
    <dbReference type="NCBI Taxonomy" id="197222"/>
    <lineage>
        <taxon>Bacteria</taxon>
        <taxon>Pseudomonadati</taxon>
        <taxon>Pseudomonadota</taxon>
        <taxon>Gammaproteobacteria</taxon>
        <taxon>Alteromonadales</taxon>
        <taxon>Alteromonadaceae</taxon>
        <taxon>Paraglaciecola</taxon>
    </lineage>
</organism>
<dbReference type="InterPro" id="IPR036255">
    <property type="entry name" value="YgfB-like_sf"/>
</dbReference>
<accession>A0ABU9SZA0</accession>
<sequence length="221" mass="25023">MTITFVREQELKALCQSDALSHALFSVDYLKGLVFAVASAPEIPMPEVWLPWIFREHGQLPDTGTADKLTDILMGLLQHQLRLMRDDQVRLDDGFELPPDAHKINTEQLPLSRWCNGVLAGHSRLEKVWNNAWQKMHNKNPHSMPAATKDLSHCLTMFSTFADLPLAFEQAKVRDNDKQFVALLPTVFLSLPPALQTYVNLSGTLVEYLPNQFETFSPPSK</sequence>
<dbReference type="EMBL" id="JBBMQS010000011">
    <property type="protein sequence ID" value="MEM5499192.1"/>
    <property type="molecule type" value="Genomic_DNA"/>
</dbReference>
<dbReference type="Gene3D" id="1.20.120.740">
    <property type="entry name" value="YgfB uncharacterised protein family UPF0149, PF03695"/>
    <property type="match status" value="1"/>
</dbReference>